<protein>
    <submittedName>
        <fullName evidence="1">Uncharacterized protein</fullName>
    </submittedName>
</protein>
<dbReference type="AlphaFoldDB" id="A0A0B6ZZ48"/>
<dbReference type="EMBL" id="HACG01026752">
    <property type="protein sequence ID" value="CEK73617.1"/>
    <property type="molecule type" value="Transcribed_RNA"/>
</dbReference>
<feature type="non-terminal residue" evidence="1">
    <location>
        <position position="1"/>
    </location>
</feature>
<sequence length="54" mass="6376">WQTTEHMTPKKSTTCSLWLMATSYNGYVTIFISLLDGTEEQMEESWRRLCNQDN</sequence>
<accession>A0A0B6ZZ48</accession>
<evidence type="ECO:0000313" key="1">
    <source>
        <dbReference type="EMBL" id="CEK73617.1"/>
    </source>
</evidence>
<gene>
    <name evidence="1" type="primary">ORF87508</name>
</gene>
<name>A0A0B6ZZ48_9EUPU</name>
<proteinExistence type="predicted"/>
<reference evidence="1" key="1">
    <citation type="submission" date="2014-12" db="EMBL/GenBank/DDBJ databases">
        <title>Insight into the proteome of Arion vulgaris.</title>
        <authorList>
            <person name="Aradska J."/>
            <person name="Bulat T."/>
            <person name="Smidak R."/>
            <person name="Sarate P."/>
            <person name="Gangsoo J."/>
            <person name="Sialana F."/>
            <person name="Bilban M."/>
            <person name="Lubec G."/>
        </authorList>
    </citation>
    <scope>NUCLEOTIDE SEQUENCE</scope>
    <source>
        <tissue evidence="1">Skin</tissue>
    </source>
</reference>
<organism evidence="1">
    <name type="scientific">Arion vulgaris</name>
    <dbReference type="NCBI Taxonomy" id="1028688"/>
    <lineage>
        <taxon>Eukaryota</taxon>
        <taxon>Metazoa</taxon>
        <taxon>Spiralia</taxon>
        <taxon>Lophotrochozoa</taxon>
        <taxon>Mollusca</taxon>
        <taxon>Gastropoda</taxon>
        <taxon>Heterobranchia</taxon>
        <taxon>Euthyneura</taxon>
        <taxon>Panpulmonata</taxon>
        <taxon>Eupulmonata</taxon>
        <taxon>Stylommatophora</taxon>
        <taxon>Helicina</taxon>
        <taxon>Arionoidea</taxon>
        <taxon>Arionidae</taxon>
        <taxon>Arion</taxon>
    </lineage>
</organism>